<protein>
    <submittedName>
        <fullName evidence="1">Uncharacterized protein</fullName>
    </submittedName>
</protein>
<evidence type="ECO:0000313" key="1">
    <source>
        <dbReference type="EMBL" id="JAH68277.1"/>
    </source>
</evidence>
<reference evidence="1" key="1">
    <citation type="submission" date="2014-11" db="EMBL/GenBank/DDBJ databases">
        <authorList>
            <person name="Amaro Gonzalez C."/>
        </authorList>
    </citation>
    <scope>NUCLEOTIDE SEQUENCE</scope>
</reference>
<accession>A0A0E9UR49</accession>
<dbReference type="EMBL" id="GBXM01040300">
    <property type="protein sequence ID" value="JAH68277.1"/>
    <property type="molecule type" value="Transcribed_RNA"/>
</dbReference>
<sequence length="28" mass="2918">MAAFTATAGPASYVKYVESGGSRVMPIR</sequence>
<dbReference type="AlphaFoldDB" id="A0A0E9UR49"/>
<name>A0A0E9UR49_ANGAN</name>
<organism evidence="1">
    <name type="scientific">Anguilla anguilla</name>
    <name type="common">European freshwater eel</name>
    <name type="synonym">Muraena anguilla</name>
    <dbReference type="NCBI Taxonomy" id="7936"/>
    <lineage>
        <taxon>Eukaryota</taxon>
        <taxon>Metazoa</taxon>
        <taxon>Chordata</taxon>
        <taxon>Craniata</taxon>
        <taxon>Vertebrata</taxon>
        <taxon>Euteleostomi</taxon>
        <taxon>Actinopterygii</taxon>
        <taxon>Neopterygii</taxon>
        <taxon>Teleostei</taxon>
        <taxon>Anguilliformes</taxon>
        <taxon>Anguillidae</taxon>
        <taxon>Anguilla</taxon>
    </lineage>
</organism>
<proteinExistence type="predicted"/>
<reference evidence="1" key="2">
    <citation type="journal article" date="2015" name="Fish Shellfish Immunol.">
        <title>Early steps in the European eel (Anguilla anguilla)-Vibrio vulnificus interaction in the gills: Role of the RtxA13 toxin.</title>
        <authorList>
            <person name="Callol A."/>
            <person name="Pajuelo D."/>
            <person name="Ebbesson L."/>
            <person name="Teles M."/>
            <person name="MacKenzie S."/>
            <person name="Amaro C."/>
        </authorList>
    </citation>
    <scope>NUCLEOTIDE SEQUENCE</scope>
</reference>